<evidence type="ECO:0000313" key="4">
    <source>
        <dbReference type="Proteomes" id="UP000265560"/>
    </source>
</evidence>
<dbReference type="KEGG" id="pcav:D3880_20210"/>
<dbReference type="Pfam" id="PF13439">
    <property type="entry name" value="Glyco_transf_4"/>
    <property type="match status" value="1"/>
</dbReference>
<protein>
    <submittedName>
        <fullName evidence="3">Glycosyltransferase</fullName>
    </submittedName>
</protein>
<dbReference type="RefSeq" id="WP_119895207.1">
    <property type="nucleotide sequence ID" value="NZ_CP032419.1"/>
</dbReference>
<feature type="domain" description="Glycosyltransferase subfamily 4-like N-terminal" evidence="2">
    <location>
        <begin position="25"/>
        <end position="178"/>
    </location>
</feature>
<dbReference type="CDD" id="cd03811">
    <property type="entry name" value="GT4_GT28_WabH-like"/>
    <property type="match status" value="1"/>
</dbReference>
<keyword evidence="3" id="KW-0808">Transferase</keyword>
<feature type="domain" description="Glycosyl transferase family 1" evidence="1">
    <location>
        <begin position="190"/>
        <end position="351"/>
    </location>
</feature>
<accession>A0A385Z5M3</accession>
<dbReference type="Pfam" id="PF00534">
    <property type="entry name" value="Glycos_transf_1"/>
    <property type="match status" value="1"/>
</dbReference>
<dbReference type="PANTHER" id="PTHR12526:SF637">
    <property type="entry name" value="GLYCOSYLTRANSFERASE EPSF-RELATED"/>
    <property type="match status" value="1"/>
</dbReference>
<dbReference type="GO" id="GO:0016757">
    <property type="term" value="F:glycosyltransferase activity"/>
    <property type="evidence" value="ECO:0007669"/>
    <property type="project" value="InterPro"/>
</dbReference>
<dbReference type="InterPro" id="IPR001296">
    <property type="entry name" value="Glyco_trans_1"/>
</dbReference>
<dbReference type="GO" id="GO:1901135">
    <property type="term" value="P:carbohydrate derivative metabolic process"/>
    <property type="evidence" value="ECO:0007669"/>
    <property type="project" value="UniProtKB-ARBA"/>
</dbReference>
<dbReference type="OrthoDB" id="6713459at2"/>
<dbReference type="Proteomes" id="UP000265560">
    <property type="component" value="Chromosome"/>
</dbReference>
<organism evidence="3 4">
    <name type="scientific">Pseudomonas cavernae</name>
    <dbReference type="NCBI Taxonomy" id="2320867"/>
    <lineage>
        <taxon>Bacteria</taxon>
        <taxon>Pseudomonadati</taxon>
        <taxon>Pseudomonadota</taxon>
        <taxon>Gammaproteobacteria</taxon>
        <taxon>Pseudomonadales</taxon>
        <taxon>Pseudomonadaceae</taxon>
        <taxon>Pseudomonas</taxon>
    </lineage>
</organism>
<dbReference type="InterPro" id="IPR028098">
    <property type="entry name" value="Glyco_trans_4-like_N"/>
</dbReference>
<evidence type="ECO:0000313" key="3">
    <source>
        <dbReference type="EMBL" id="AYC34555.1"/>
    </source>
</evidence>
<reference evidence="4" key="1">
    <citation type="submission" date="2018-09" db="EMBL/GenBank/DDBJ databases">
        <authorList>
            <person name="Zhu H."/>
        </authorList>
    </citation>
    <scope>NUCLEOTIDE SEQUENCE [LARGE SCALE GENOMIC DNA]</scope>
    <source>
        <strain evidence="4">K2W31S-8</strain>
    </source>
</reference>
<evidence type="ECO:0000259" key="2">
    <source>
        <dbReference type="Pfam" id="PF13439"/>
    </source>
</evidence>
<gene>
    <name evidence="3" type="ORF">D3880_20210</name>
</gene>
<dbReference type="PANTHER" id="PTHR12526">
    <property type="entry name" value="GLYCOSYLTRANSFERASE"/>
    <property type="match status" value="1"/>
</dbReference>
<keyword evidence="4" id="KW-1185">Reference proteome</keyword>
<proteinExistence type="predicted"/>
<dbReference type="AlphaFoldDB" id="A0A385Z5M3"/>
<evidence type="ECO:0000259" key="1">
    <source>
        <dbReference type="Pfam" id="PF00534"/>
    </source>
</evidence>
<dbReference type="SUPFAM" id="SSF53756">
    <property type="entry name" value="UDP-Glycosyltransferase/glycogen phosphorylase"/>
    <property type="match status" value="1"/>
</dbReference>
<sequence length="386" mass="42880">MSQGRRSKVLQLQNRYNVNASDLAEQVVQALPTDRFEVTTAFLRGCPEPGEPESRAPRSVYFGFSQGATKGLRLRALWVLYQHCRAEGYDAVIAHRFKPINMLMLLNRWLRIPACIGVLHGLGEYDRAYRRWEMRRLIGSAWRLVGVSRAVRDDLLACGAGFTETNTRQINNAIDIARAEKLQHPRQQARELLGLPAAAFVFGTIGRLVPVKGHIHLLEAFALVKDQQPAAVLAIIGEGRSRVELEAAIARHGLQGRVLLLGAKDDALQYVRAFDVFVMPSLSEGLPLALLEGMSGHLPVIGSDIDSLRSILEDCGGRIFPVGQPQALAEQLRAMLALGPESLAAAGERGYAYLCRAHAIEDFRRQYRELLDELLADEPSREGRYE</sequence>
<name>A0A385Z5M3_9PSED</name>
<dbReference type="EMBL" id="CP032419">
    <property type="protein sequence ID" value="AYC34555.1"/>
    <property type="molecule type" value="Genomic_DNA"/>
</dbReference>
<dbReference type="Gene3D" id="3.40.50.2000">
    <property type="entry name" value="Glycogen Phosphorylase B"/>
    <property type="match status" value="2"/>
</dbReference>